<evidence type="ECO:0000313" key="3">
    <source>
        <dbReference type="Proteomes" id="UP000288028"/>
    </source>
</evidence>
<dbReference type="GeneID" id="95579394"/>
<protein>
    <submittedName>
        <fullName evidence="2">Uncharacterized protein</fullName>
    </submittedName>
</protein>
<comment type="caution">
    <text evidence="2">The sequence shown here is derived from an EMBL/GenBank/DDBJ whole genome shotgun (WGS) entry which is preliminary data.</text>
</comment>
<proteinExistence type="predicted"/>
<name>A0A430ARW9_9ENTE</name>
<feature type="transmembrane region" description="Helical" evidence="1">
    <location>
        <begin position="42"/>
        <end position="64"/>
    </location>
</feature>
<accession>A0A430ARW9</accession>
<dbReference type="Proteomes" id="UP000288028">
    <property type="component" value="Unassembled WGS sequence"/>
</dbReference>
<organism evidence="2 3">
    <name type="scientific">Vagococcus carniphilus</name>
    <dbReference type="NCBI Taxonomy" id="218144"/>
    <lineage>
        <taxon>Bacteria</taxon>
        <taxon>Bacillati</taxon>
        <taxon>Bacillota</taxon>
        <taxon>Bacilli</taxon>
        <taxon>Lactobacillales</taxon>
        <taxon>Enterococcaceae</taxon>
        <taxon>Vagococcus</taxon>
    </lineage>
</organism>
<dbReference type="RefSeq" id="WP_126795963.1">
    <property type="nucleotide sequence ID" value="NZ_CP060720.1"/>
</dbReference>
<dbReference type="AlphaFoldDB" id="A0A430ARW9"/>
<sequence length="177" mass="20512">MEIKMKRVIIFSSFLLIFATLFLLVISVFINSLKVNPKVLEQSVKLLLGLATILTLTWTIFSYFHTKKLEYTSKDRREWRSSLRKVLITLRENDLEKGGKRHQKCKSIVLANLNPLPSDNSIDKKVLDIFKNDTSISKQVSALENLLKFDWERAKLATGFRSNKLKSLEIELKNNIK</sequence>
<keyword evidence="1" id="KW-0472">Membrane</keyword>
<keyword evidence="1" id="KW-1133">Transmembrane helix</keyword>
<keyword evidence="1" id="KW-0812">Transmembrane</keyword>
<evidence type="ECO:0000256" key="1">
    <source>
        <dbReference type="SAM" id="Phobius"/>
    </source>
</evidence>
<gene>
    <name evidence="2" type="ORF">CBF28_12985</name>
</gene>
<dbReference type="EMBL" id="NGKB01000016">
    <property type="protein sequence ID" value="RSU10809.1"/>
    <property type="molecule type" value="Genomic_DNA"/>
</dbReference>
<reference evidence="2 3" key="1">
    <citation type="submission" date="2017-05" db="EMBL/GenBank/DDBJ databases">
        <title>Vagococcus spp. assemblies.</title>
        <authorList>
            <person name="Gulvik C.A."/>
        </authorList>
    </citation>
    <scope>NUCLEOTIDE SEQUENCE [LARGE SCALE GENOMIC DNA]</scope>
    <source>
        <strain evidence="2 3">SS1714</strain>
    </source>
</reference>
<evidence type="ECO:0000313" key="2">
    <source>
        <dbReference type="EMBL" id="RSU10809.1"/>
    </source>
</evidence>
<feature type="transmembrane region" description="Helical" evidence="1">
    <location>
        <begin position="7"/>
        <end position="30"/>
    </location>
</feature>
<keyword evidence="3" id="KW-1185">Reference proteome</keyword>